<protein>
    <submittedName>
        <fullName evidence="2">Uncharacterized protein</fullName>
    </submittedName>
</protein>
<keyword evidence="1" id="KW-1185">Reference proteome</keyword>
<proteinExistence type="predicted"/>
<organism evidence="1 2">
    <name type="scientific">Panagrolaimus davidi</name>
    <dbReference type="NCBI Taxonomy" id="227884"/>
    <lineage>
        <taxon>Eukaryota</taxon>
        <taxon>Metazoa</taxon>
        <taxon>Ecdysozoa</taxon>
        <taxon>Nematoda</taxon>
        <taxon>Chromadorea</taxon>
        <taxon>Rhabditida</taxon>
        <taxon>Tylenchina</taxon>
        <taxon>Panagrolaimomorpha</taxon>
        <taxon>Panagrolaimoidea</taxon>
        <taxon>Panagrolaimidae</taxon>
        <taxon>Panagrolaimus</taxon>
    </lineage>
</organism>
<sequence>MEVLQFPSILFRTQSVIPNENGKFIPSTNIPIIYGTKFKWIILYSNETYLSFFKHLINSTAVSLSLSYLNVINILYRKINDSLNIHAEIIKCNTVDEILIIFDTGNICGLNETITFAKTKNPDAAIFVLKLKDLRKLVNEKLEGMAKFQRMLNIKMGGLNHTPNYSTFLA</sequence>
<accession>A0A914QF62</accession>
<dbReference type="Proteomes" id="UP000887578">
    <property type="component" value="Unplaced"/>
</dbReference>
<reference evidence="2" key="1">
    <citation type="submission" date="2022-11" db="UniProtKB">
        <authorList>
            <consortium name="WormBaseParasite"/>
        </authorList>
    </citation>
    <scope>IDENTIFICATION</scope>
</reference>
<dbReference type="WBParaSite" id="PDA_v2.g28067.t1">
    <property type="protein sequence ID" value="PDA_v2.g28067.t1"/>
    <property type="gene ID" value="PDA_v2.g28067"/>
</dbReference>
<evidence type="ECO:0000313" key="1">
    <source>
        <dbReference type="Proteomes" id="UP000887578"/>
    </source>
</evidence>
<name>A0A914QF62_9BILA</name>
<evidence type="ECO:0000313" key="2">
    <source>
        <dbReference type="WBParaSite" id="PDA_v2.g28067.t1"/>
    </source>
</evidence>
<dbReference type="AlphaFoldDB" id="A0A914QF62"/>